<accession>A0AAV8VIY3</accession>
<dbReference type="Proteomes" id="UP001159042">
    <property type="component" value="Unassembled WGS sequence"/>
</dbReference>
<dbReference type="Pfam" id="PF23055">
    <property type="entry name" value="DUF7041"/>
    <property type="match status" value="1"/>
</dbReference>
<dbReference type="InterPro" id="IPR055469">
    <property type="entry name" value="DUF7041"/>
</dbReference>
<name>A0AAV8VIY3_9CUCU</name>
<dbReference type="AlphaFoldDB" id="A0AAV8VIY3"/>
<comment type="caution">
    <text evidence="2">The sequence shown here is derived from an EMBL/GenBank/DDBJ whole genome shotgun (WGS) entry which is preliminary data.</text>
</comment>
<keyword evidence="3" id="KW-1185">Reference proteome</keyword>
<dbReference type="EMBL" id="JANEYG010000078">
    <property type="protein sequence ID" value="KAJ8914193.1"/>
    <property type="molecule type" value="Genomic_DNA"/>
</dbReference>
<evidence type="ECO:0000259" key="1">
    <source>
        <dbReference type="Pfam" id="PF23055"/>
    </source>
</evidence>
<sequence>MPDNAQLEIPPFWQKNPARWFSQVEAQFALSKITQDETKYYHIVANLEPHIAEEVGDIIDSPPAQGKYEKIKKELIAQQIRRILEGEELGDRRPSQFLRHLRGLAGDSVSDTILRSLWMSRLPSHTQAILAMDDDVALDSRAKGRQNLEMMRQHQLQEVASTSRREKDLIYQAIDALEKKIAKLCSAQENFDRPRPRSRSRSRTRNRDLCWYHDRFAAKAKKCTPPCNFVSENENARR</sequence>
<feature type="domain" description="DUF7041" evidence="1">
    <location>
        <begin position="9"/>
        <end position="78"/>
    </location>
</feature>
<reference evidence="2 3" key="1">
    <citation type="journal article" date="2023" name="Insect Mol. Biol.">
        <title>Genome sequencing provides insights into the evolution of gene families encoding plant cell wall-degrading enzymes in longhorned beetles.</title>
        <authorList>
            <person name="Shin N.R."/>
            <person name="Okamura Y."/>
            <person name="Kirsch R."/>
            <person name="Pauchet Y."/>
        </authorList>
    </citation>
    <scope>NUCLEOTIDE SEQUENCE [LARGE SCALE GENOMIC DNA]</scope>
    <source>
        <strain evidence="2">EAD_L_NR</strain>
    </source>
</reference>
<evidence type="ECO:0000313" key="2">
    <source>
        <dbReference type="EMBL" id="KAJ8914193.1"/>
    </source>
</evidence>
<dbReference type="PANTHER" id="PTHR33327">
    <property type="entry name" value="ENDONUCLEASE"/>
    <property type="match status" value="1"/>
</dbReference>
<protein>
    <recommendedName>
        <fullName evidence="1">DUF7041 domain-containing protein</fullName>
    </recommendedName>
</protein>
<proteinExistence type="predicted"/>
<evidence type="ECO:0000313" key="3">
    <source>
        <dbReference type="Proteomes" id="UP001159042"/>
    </source>
</evidence>
<organism evidence="2 3">
    <name type="scientific">Exocentrus adspersus</name>
    <dbReference type="NCBI Taxonomy" id="1586481"/>
    <lineage>
        <taxon>Eukaryota</taxon>
        <taxon>Metazoa</taxon>
        <taxon>Ecdysozoa</taxon>
        <taxon>Arthropoda</taxon>
        <taxon>Hexapoda</taxon>
        <taxon>Insecta</taxon>
        <taxon>Pterygota</taxon>
        <taxon>Neoptera</taxon>
        <taxon>Endopterygota</taxon>
        <taxon>Coleoptera</taxon>
        <taxon>Polyphaga</taxon>
        <taxon>Cucujiformia</taxon>
        <taxon>Chrysomeloidea</taxon>
        <taxon>Cerambycidae</taxon>
        <taxon>Lamiinae</taxon>
        <taxon>Acanthocinini</taxon>
        <taxon>Exocentrus</taxon>
    </lineage>
</organism>
<gene>
    <name evidence="2" type="ORF">NQ315_015966</name>
</gene>
<dbReference type="PANTHER" id="PTHR33327:SF3">
    <property type="entry name" value="RNA-DIRECTED DNA POLYMERASE"/>
    <property type="match status" value="1"/>
</dbReference>